<dbReference type="InterPro" id="IPR004535">
    <property type="entry name" value="Transl_elong_SelB"/>
</dbReference>
<dbReference type="GO" id="GO:0003723">
    <property type="term" value="F:RNA binding"/>
    <property type="evidence" value="ECO:0007669"/>
    <property type="project" value="InterPro"/>
</dbReference>
<sequence length="580" mass="61561">MHVVATAGHVDHGKSALVRALTGMEPDRLQEERSRGLTVDLGFAWTELSGHVLAFVDVPGHERFVSNMLAGTGPVAAALFVVAADEGWQAQSSEHLAALDAFGVRHGLLVVTKADRADPAPVLAEALDRIAPTSLGEVNAVALSARTGEGLDRLRQHLVELADELPEPDRDADVRLWIDRAFTVRGAGTVVTGTLGAGTIGVGEQLRLGTGPRVTVRGLQTLGEPRYEVGAVARVAVNLRGVDRADVRRGDTLLTAGAWEHTREIDVRLRGAKSAEVHRGLVLHVGAAAVPARVRPLGTDTARLALATALPLRAGDTGLLRDPGEHRVPAGVDVLDPDPPPLRRSGAARARAAELDDGDEAVAAAYVRRHGAVPLSRLRALGWRPPDSRVGTFAVDEYLLAELPGRAKQEFAAWRAREPLAAGLPVGSLRQALGVPSEVLTAVLPHTGLELRDGVLRDPGSTGKLPDHIDRAVSEVERALTRDPFQAPEADDLVRLGLGPRELAAAERAGRLVRVARGVVLAPRSLSRARAVLTGLPQPFTVSQARKALGTTRRVAVPLLERLDADGVTRRNGDGTRTLR</sequence>
<dbReference type="Gene3D" id="2.40.30.10">
    <property type="entry name" value="Translation factors"/>
    <property type="match status" value="1"/>
</dbReference>
<proteinExistence type="predicted"/>
<comment type="caution">
    <text evidence="6">The sequence shown here is derived from an EMBL/GenBank/DDBJ whole genome shotgun (WGS) entry which is preliminary data.</text>
</comment>
<dbReference type="GO" id="GO:0003924">
    <property type="term" value="F:GTPase activity"/>
    <property type="evidence" value="ECO:0007669"/>
    <property type="project" value="InterPro"/>
</dbReference>
<dbReference type="SUPFAM" id="SSF46785">
    <property type="entry name" value="Winged helix' DNA-binding domain"/>
    <property type="match status" value="1"/>
</dbReference>
<dbReference type="InterPro" id="IPR015191">
    <property type="entry name" value="SelB_WHD4"/>
</dbReference>
<dbReference type="Proteomes" id="UP000545493">
    <property type="component" value="Unassembled WGS sequence"/>
</dbReference>
<evidence type="ECO:0000256" key="4">
    <source>
        <dbReference type="ARBA" id="ARBA00023134"/>
    </source>
</evidence>
<name>A0A7X5UPH1_9PSEU</name>
<dbReference type="InterPro" id="IPR009000">
    <property type="entry name" value="Transl_B-barrel_sf"/>
</dbReference>
<dbReference type="InterPro" id="IPR000795">
    <property type="entry name" value="T_Tr_GTP-bd_dom"/>
</dbReference>
<dbReference type="RefSeq" id="WP_167169669.1">
    <property type="nucleotide sequence ID" value="NZ_JAAOYM010000001.1"/>
</dbReference>
<protein>
    <submittedName>
        <fullName evidence="6">Selenocysteine-specific elongation factor</fullName>
    </submittedName>
</protein>
<dbReference type="GO" id="GO:0005829">
    <property type="term" value="C:cytosol"/>
    <property type="evidence" value="ECO:0007669"/>
    <property type="project" value="TreeGrafter"/>
</dbReference>
<dbReference type="AlphaFoldDB" id="A0A7X5UPH1"/>
<evidence type="ECO:0000256" key="1">
    <source>
        <dbReference type="ARBA" id="ARBA00004496"/>
    </source>
</evidence>
<dbReference type="Pfam" id="PF09107">
    <property type="entry name" value="WHD_3rd_SelB"/>
    <property type="match status" value="1"/>
</dbReference>
<dbReference type="Gene3D" id="1.10.10.10">
    <property type="entry name" value="Winged helix-like DNA-binding domain superfamily/Winged helix DNA-binding domain"/>
    <property type="match status" value="1"/>
</dbReference>
<dbReference type="PANTHER" id="PTHR43721">
    <property type="entry name" value="ELONGATION FACTOR TU-RELATED"/>
    <property type="match status" value="1"/>
</dbReference>
<reference evidence="6 7" key="1">
    <citation type="submission" date="2020-03" db="EMBL/GenBank/DDBJ databases">
        <title>Sequencing the genomes of 1000 actinobacteria strains.</title>
        <authorList>
            <person name="Klenk H.-P."/>
        </authorList>
    </citation>
    <scope>NUCLEOTIDE SEQUENCE [LARGE SCALE GENOMIC DNA]</scope>
    <source>
        <strain evidence="6 7">DSM 45685</strain>
    </source>
</reference>
<comment type="subcellular location">
    <subcellularLocation>
        <location evidence="1">Cytoplasm</location>
    </subcellularLocation>
</comment>
<dbReference type="InterPro" id="IPR036390">
    <property type="entry name" value="WH_DNA-bd_sf"/>
</dbReference>
<dbReference type="InterPro" id="IPR057335">
    <property type="entry name" value="Beta-barrel_SelB"/>
</dbReference>
<dbReference type="PANTHER" id="PTHR43721:SF22">
    <property type="entry name" value="ELONGATION FACTOR TU, MITOCHONDRIAL"/>
    <property type="match status" value="1"/>
</dbReference>
<keyword evidence="3" id="KW-0648">Protein biosynthesis</keyword>
<keyword evidence="4" id="KW-0547">Nucleotide-binding</keyword>
<organism evidence="6 7">
    <name type="scientific">Saccharomonospora amisosensis</name>
    <dbReference type="NCBI Taxonomy" id="1128677"/>
    <lineage>
        <taxon>Bacteria</taxon>
        <taxon>Bacillati</taxon>
        <taxon>Actinomycetota</taxon>
        <taxon>Actinomycetes</taxon>
        <taxon>Pseudonocardiales</taxon>
        <taxon>Pseudonocardiaceae</taxon>
        <taxon>Saccharomonospora</taxon>
    </lineage>
</organism>
<evidence type="ECO:0000259" key="5">
    <source>
        <dbReference type="PROSITE" id="PS51722"/>
    </source>
</evidence>
<dbReference type="InterPro" id="IPR027417">
    <property type="entry name" value="P-loop_NTPase"/>
</dbReference>
<dbReference type="SUPFAM" id="SSF50447">
    <property type="entry name" value="Translation proteins"/>
    <property type="match status" value="1"/>
</dbReference>
<dbReference type="EMBL" id="JAAOYM010000001">
    <property type="protein sequence ID" value="NIJ11824.1"/>
    <property type="molecule type" value="Genomic_DNA"/>
</dbReference>
<dbReference type="InterPro" id="IPR050055">
    <property type="entry name" value="EF-Tu_GTPase"/>
</dbReference>
<gene>
    <name evidence="6" type="ORF">FHU38_002168</name>
</gene>
<dbReference type="GO" id="GO:0001514">
    <property type="term" value="P:selenocysteine incorporation"/>
    <property type="evidence" value="ECO:0007669"/>
    <property type="project" value="InterPro"/>
</dbReference>
<keyword evidence="6" id="KW-0251">Elongation factor</keyword>
<dbReference type="CDD" id="cd04171">
    <property type="entry name" value="SelB"/>
    <property type="match status" value="1"/>
</dbReference>
<keyword evidence="4" id="KW-0342">GTP-binding</keyword>
<evidence type="ECO:0000313" key="6">
    <source>
        <dbReference type="EMBL" id="NIJ11824.1"/>
    </source>
</evidence>
<feature type="domain" description="Tr-type G" evidence="5">
    <location>
        <begin position="1"/>
        <end position="167"/>
    </location>
</feature>
<dbReference type="GO" id="GO:0003746">
    <property type="term" value="F:translation elongation factor activity"/>
    <property type="evidence" value="ECO:0007669"/>
    <property type="project" value="UniProtKB-KW"/>
</dbReference>
<dbReference type="GO" id="GO:0005525">
    <property type="term" value="F:GTP binding"/>
    <property type="evidence" value="ECO:0007669"/>
    <property type="project" value="UniProtKB-KW"/>
</dbReference>
<evidence type="ECO:0000256" key="3">
    <source>
        <dbReference type="ARBA" id="ARBA00022917"/>
    </source>
</evidence>
<dbReference type="Pfam" id="PF25461">
    <property type="entry name" value="Beta-barrel_SelB"/>
    <property type="match status" value="1"/>
</dbReference>
<keyword evidence="2" id="KW-0963">Cytoplasm</keyword>
<dbReference type="SUPFAM" id="SSF52540">
    <property type="entry name" value="P-loop containing nucleoside triphosphate hydrolases"/>
    <property type="match status" value="1"/>
</dbReference>
<dbReference type="InterPro" id="IPR036388">
    <property type="entry name" value="WH-like_DNA-bd_sf"/>
</dbReference>
<keyword evidence="7" id="KW-1185">Reference proteome</keyword>
<dbReference type="Gene3D" id="1.10.10.2770">
    <property type="match status" value="1"/>
</dbReference>
<evidence type="ECO:0000313" key="7">
    <source>
        <dbReference type="Proteomes" id="UP000545493"/>
    </source>
</evidence>
<accession>A0A7X5UPH1</accession>
<dbReference type="Gene3D" id="3.40.50.300">
    <property type="entry name" value="P-loop containing nucleotide triphosphate hydrolases"/>
    <property type="match status" value="1"/>
</dbReference>
<dbReference type="NCBIfam" id="TIGR00475">
    <property type="entry name" value="selB"/>
    <property type="match status" value="1"/>
</dbReference>
<evidence type="ECO:0000256" key="2">
    <source>
        <dbReference type="ARBA" id="ARBA00022490"/>
    </source>
</evidence>
<dbReference type="PROSITE" id="PS51722">
    <property type="entry name" value="G_TR_2"/>
    <property type="match status" value="1"/>
</dbReference>
<dbReference type="Pfam" id="PF00009">
    <property type="entry name" value="GTP_EFTU"/>
    <property type="match status" value="1"/>
</dbReference>